<dbReference type="EMBL" id="AJDQ01000008">
    <property type="protein sequence ID" value="EOI55284.1"/>
    <property type="molecule type" value="Genomic_DNA"/>
</dbReference>
<dbReference type="Pfam" id="PF12679">
    <property type="entry name" value="ABC2_membrane_2"/>
    <property type="match status" value="1"/>
</dbReference>
<gene>
    <name evidence="3" type="ORF">I592_01475</name>
    <name evidence="2" type="ORF">UKC_02491</name>
</gene>
<sequence length="254" mass="28555">MKNLYFFTKKEIVESWRTYRSAIVILIFLIFGLMNPLLAKLTPEIVKLTVGEAMAKTIPEPTSLDSWTQFFKNVNQIGLIVVALIFSGTVSNEVSRGTLINLVTKGLRRGAIIGGKIVNLLFQWSISFLVAFLVTWGYTNYYFDDSKSSHLFQAVFPVWLFGVFLMSLILFSSTIARNSYEGMLVTGGGVVLLLLLSLFDNLKKYNPISLVTQNLLFLQQGPAFEKYVPAMVLAFLLSLIFLLLSTLVLNKKKL</sequence>
<dbReference type="EMBL" id="ASWH01000001">
    <property type="protein sequence ID" value="EOW82173.1"/>
    <property type="molecule type" value="Genomic_DNA"/>
</dbReference>
<keyword evidence="1" id="KW-0472">Membrane</keyword>
<evidence type="ECO:0000313" key="5">
    <source>
        <dbReference type="Proteomes" id="UP000014160"/>
    </source>
</evidence>
<feature type="transmembrane region" description="Helical" evidence="1">
    <location>
        <begin position="117"/>
        <end position="139"/>
    </location>
</feature>
<evidence type="ECO:0000313" key="4">
    <source>
        <dbReference type="Proteomes" id="UP000013750"/>
    </source>
</evidence>
<feature type="transmembrane region" description="Helical" evidence="1">
    <location>
        <begin position="183"/>
        <end position="199"/>
    </location>
</feature>
<dbReference type="GO" id="GO:0005886">
    <property type="term" value="C:plasma membrane"/>
    <property type="evidence" value="ECO:0007669"/>
    <property type="project" value="UniProtKB-SubCell"/>
</dbReference>
<dbReference type="eggNOG" id="COG1277">
    <property type="taxonomic scope" value="Bacteria"/>
</dbReference>
<feature type="transmembrane region" description="Helical" evidence="1">
    <location>
        <begin position="227"/>
        <end position="249"/>
    </location>
</feature>
<evidence type="ECO:0000313" key="3">
    <source>
        <dbReference type="EMBL" id="EOW82173.1"/>
    </source>
</evidence>
<keyword evidence="5" id="KW-1185">Reference proteome</keyword>
<dbReference type="HOGENOM" id="CLU_091969_1_0_9"/>
<dbReference type="PANTHER" id="PTHR37305:SF1">
    <property type="entry name" value="MEMBRANE PROTEIN"/>
    <property type="match status" value="1"/>
</dbReference>
<feature type="transmembrane region" description="Helical" evidence="1">
    <location>
        <begin position="77"/>
        <end position="96"/>
    </location>
</feature>
<evidence type="ECO:0000313" key="2">
    <source>
        <dbReference type="EMBL" id="EOI55284.1"/>
    </source>
</evidence>
<feature type="transmembrane region" description="Helical" evidence="1">
    <location>
        <begin position="151"/>
        <end position="171"/>
    </location>
</feature>
<keyword evidence="1" id="KW-0812">Transmembrane</keyword>
<dbReference type="RefSeq" id="WP_010780865.1">
    <property type="nucleotide sequence ID" value="NZ_ASWH01000001.1"/>
</dbReference>
<proteinExistence type="predicted"/>
<protein>
    <recommendedName>
        <fullName evidence="6">ABC transporter permease</fullName>
    </recommendedName>
</protein>
<dbReference type="Proteomes" id="UP000014160">
    <property type="component" value="Unassembled WGS sequence"/>
</dbReference>
<evidence type="ECO:0000256" key="1">
    <source>
        <dbReference type="SAM" id="Phobius"/>
    </source>
</evidence>
<evidence type="ECO:0008006" key="6">
    <source>
        <dbReference type="Google" id="ProtNLM"/>
    </source>
</evidence>
<reference evidence="2 4" key="1">
    <citation type="submission" date="2013-02" db="EMBL/GenBank/DDBJ databases">
        <title>The Genome Sequence of Enterococcus gilvus ATCC BAA-350.</title>
        <authorList>
            <consortium name="The Broad Institute Genome Sequencing Platform"/>
            <consortium name="The Broad Institute Genome Sequencing Center for Infectious Disease"/>
            <person name="Earl A.M."/>
            <person name="Gilmore M.S."/>
            <person name="Lebreton F."/>
            <person name="Walker B."/>
            <person name="Young S.K."/>
            <person name="Zeng Q."/>
            <person name="Gargeya S."/>
            <person name="Fitzgerald M."/>
            <person name="Haas B."/>
            <person name="Abouelleil A."/>
            <person name="Alvarado L."/>
            <person name="Arachchi H.M."/>
            <person name="Berlin A.M."/>
            <person name="Chapman S.B."/>
            <person name="Dewar J."/>
            <person name="Goldberg J."/>
            <person name="Griggs A."/>
            <person name="Gujja S."/>
            <person name="Hansen M."/>
            <person name="Howarth C."/>
            <person name="Imamovic A."/>
            <person name="Larimer J."/>
            <person name="McCowan C."/>
            <person name="Murphy C."/>
            <person name="Neiman D."/>
            <person name="Pearson M."/>
            <person name="Priest M."/>
            <person name="Roberts A."/>
            <person name="Saif S."/>
            <person name="Shea T."/>
            <person name="Sisk P."/>
            <person name="Sykes S."/>
            <person name="Wortman J."/>
            <person name="Nusbaum C."/>
            <person name="Birren B."/>
        </authorList>
    </citation>
    <scope>NUCLEOTIDE SEQUENCE [LARGE SCALE GENOMIC DNA]</scope>
    <source>
        <strain evidence="2 4">ATCC BAA-350</strain>
    </source>
</reference>
<dbReference type="OrthoDB" id="4187110at2"/>
<dbReference type="GO" id="GO:0140359">
    <property type="term" value="F:ABC-type transporter activity"/>
    <property type="evidence" value="ECO:0007669"/>
    <property type="project" value="InterPro"/>
</dbReference>
<reference evidence="3 5" key="2">
    <citation type="submission" date="2013-03" db="EMBL/GenBank/DDBJ databases">
        <title>The Genome Sequence of Enterococcus gilvus ATCC BAA-350 (PacBio/Illumina hybrid assembly).</title>
        <authorList>
            <consortium name="The Broad Institute Genomics Platform"/>
            <consortium name="The Broad Institute Genome Sequencing Center for Infectious Disease"/>
            <person name="Earl A."/>
            <person name="Russ C."/>
            <person name="Gilmore M."/>
            <person name="Surin D."/>
            <person name="Walker B."/>
            <person name="Young S."/>
            <person name="Zeng Q."/>
            <person name="Gargeya S."/>
            <person name="Fitzgerald M."/>
            <person name="Haas B."/>
            <person name="Abouelleil A."/>
            <person name="Allen A.W."/>
            <person name="Alvarado L."/>
            <person name="Arachchi H.M."/>
            <person name="Berlin A.M."/>
            <person name="Chapman S.B."/>
            <person name="Gainer-Dewar J."/>
            <person name="Goldberg J."/>
            <person name="Griggs A."/>
            <person name="Gujja S."/>
            <person name="Hansen M."/>
            <person name="Howarth C."/>
            <person name="Imamovic A."/>
            <person name="Ireland A."/>
            <person name="Larimer J."/>
            <person name="McCowan C."/>
            <person name="Murphy C."/>
            <person name="Pearson M."/>
            <person name="Poon T.W."/>
            <person name="Priest M."/>
            <person name="Roberts A."/>
            <person name="Saif S."/>
            <person name="Shea T."/>
            <person name="Sisk P."/>
            <person name="Sykes S."/>
            <person name="Wortman J."/>
            <person name="Nusbaum C."/>
            <person name="Birren B."/>
        </authorList>
    </citation>
    <scope>NUCLEOTIDE SEQUENCE [LARGE SCALE GENOMIC DNA]</scope>
    <source>
        <strain evidence="3 5">ATCC BAA-350</strain>
    </source>
</reference>
<dbReference type="PATRIC" id="fig|1158614.3.peg.2485"/>
<accession>R2XK39</accession>
<comment type="caution">
    <text evidence="2">The sequence shown here is derived from an EMBL/GenBank/DDBJ whole genome shotgun (WGS) entry which is preliminary data.</text>
</comment>
<feature type="transmembrane region" description="Helical" evidence="1">
    <location>
        <begin position="21"/>
        <end position="39"/>
    </location>
</feature>
<organism evidence="2 4">
    <name type="scientific">Enterococcus gilvus ATCC BAA-350</name>
    <dbReference type="NCBI Taxonomy" id="1158614"/>
    <lineage>
        <taxon>Bacteria</taxon>
        <taxon>Bacillati</taxon>
        <taxon>Bacillota</taxon>
        <taxon>Bacilli</taxon>
        <taxon>Lactobacillales</taxon>
        <taxon>Enterococcaceae</taxon>
        <taxon>Enterococcus</taxon>
    </lineage>
</organism>
<keyword evidence="1" id="KW-1133">Transmembrane helix</keyword>
<dbReference type="Proteomes" id="UP000013750">
    <property type="component" value="Unassembled WGS sequence"/>
</dbReference>
<dbReference type="PANTHER" id="PTHR37305">
    <property type="entry name" value="INTEGRAL MEMBRANE PROTEIN-RELATED"/>
    <property type="match status" value="1"/>
</dbReference>
<dbReference type="AlphaFoldDB" id="R2XK39"/>
<name>R2XK39_9ENTE</name>